<evidence type="ECO:0000256" key="1">
    <source>
        <dbReference type="SAM" id="Phobius"/>
    </source>
</evidence>
<dbReference type="EMBL" id="LSRX01001060">
    <property type="protein sequence ID" value="OLP84183.1"/>
    <property type="molecule type" value="Genomic_DNA"/>
</dbReference>
<accession>A0A1Q9CMN1</accession>
<feature type="transmembrane region" description="Helical" evidence="1">
    <location>
        <begin position="1031"/>
        <end position="1055"/>
    </location>
</feature>
<evidence type="ECO:0000313" key="4">
    <source>
        <dbReference type="Proteomes" id="UP000186817"/>
    </source>
</evidence>
<feature type="signal peptide" evidence="2">
    <location>
        <begin position="1"/>
        <end position="18"/>
    </location>
</feature>
<feature type="transmembrane region" description="Helical" evidence="1">
    <location>
        <begin position="939"/>
        <end position="958"/>
    </location>
</feature>
<dbReference type="InterPro" id="IPR011050">
    <property type="entry name" value="Pectin_lyase_fold/virulence"/>
</dbReference>
<feature type="chain" id="PRO_5012412556" description="Right handed beta helix domain-containing protein" evidence="2">
    <location>
        <begin position="19"/>
        <end position="1070"/>
    </location>
</feature>
<keyword evidence="2" id="KW-0732">Signal</keyword>
<dbReference type="AlphaFoldDB" id="A0A1Q9CMN1"/>
<evidence type="ECO:0008006" key="5">
    <source>
        <dbReference type="Google" id="ProtNLM"/>
    </source>
</evidence>
<keyword evidence="1" id="KW-0472">Membrane</keyword>
<comment type="caution">
    <text evidence="3">The sequence shown here is derived from an EMBL/GenBank/DDBJ whole genome shotgun (WGS) entry which is preliminary data.</text>
</comment>
<feature type="transmembrane region" description="Helical" evidence="1">
    <location>
        <begin position="702"/>
        <end position="724"/>
    </location>
</feature>
<dbReference type="Gene3D" id="2.160.20.20">
    <property type="match status" value="1"/>
</dbReference>
<keyword evidence="1" id="KW-1133">Transmembrane helix</keyword>
<feature type="transmembrane region" description="Helical" evidence="1">
    <location>
        <begin position="809"/>
        <end position="829"/>
    </location>
</feature>
<reference evidence="3 4" key="1">
    <citation type="submission" date="2016-02" db="EMBL/GenBank/DDBJ databases">
        <title>Genome analysis of coral dinoflagellate symbionts highlights evolutionary adaptations to a symbiotic lifestyle.</title>
        <authorList>
            <person name="Aranda M."/>
            <person name="Li Y."/>
            <person name="Liew Y.J."/>
            <person name="Baumgarten S."/>
            <person name="Simakov O."/>
            <person name="Wilson M."/>
            <person name="Piel J."/>
            <person name="Ashoor H."/>
            <person name="Bougouffa S."/>
            <person name="Bajic V.B."/>
            <person name="Ryu T."/>
            <person name="Ravasi T."/>
            <person name="Bayer T."/>
            <person name="Micklem G."/>
            <person name="Kim H."/>
            <person name="Bhak J."/>
            <person name="Lajeunesse T.C."/>
            <person name="Voolstra C.R."/>
        </authorList>
    </citation>
    <scope>NUCLEOTIDE SEQUENCE [LARGE SCALE GENOMIC DNA]</scope>
    <source>
        <strain evidence="3 4">CCMP2467</strain>
    </source>
</reference>
<feature type="transmembrane region" description="Helical" evidence="1">
    <location>
        <begin position="992"/>
        <end position="1011"/>
    </location>
</feature>
<dbReference type="SMART" id="SM00710">
    <property type="entry name" value="PbH1"/>
    <property type="match status" value="6"/>
</dbReference>
<protein>
    <recommendedName>
        <fullName evidence="5">Right handed beta helix domain-containing protein</fullName>
    </recommendedName>
</protein>
<dbReference type="InterPro" id="IPR006626">
    <property type="entry name" value="PbH1"/>
</dbReference>
<feature type="transmembrane region" description="Helical" evidence="1">
    <location>
        <begin position="834"/>
        <end position="857"/>
    </location>
</feature>
<evidence type="ECO:0000313" key="3">
    <source>
        <dbReference type="EMBL" id="OLP84183.1"/>
    </source>
</evidence>
<evidence type="ECO:0000256" key="2">
    <source>
        <dbReference type="SAM" id="SignalP"/>
    </source>
</evidence>
<sequence>MVVRWLLISAVQSYLLSAERVAEQRFLHEVDSFLTRRHGARESEKEEQTKAALVAHGIQETADGARTDVKIGLPKCSDGLLHLEGRYEVKEEVHVEGPSCRVTGSAELLLSAPVRFQGSTVFAGQLSVRAVVDAMSGPCITVQGNFTLQHKARLRLAGCKNQNQKGRGGCLRVDSTAELLGGQLLLQGCEVGSDGEGGGIHVGGALRHWDATIDAAGCHAGEGGAIWVEEIVLSGGNLNITQSYARRDGGAIWAGEMAISGGNLSIEDSKASQENGGAIWVVYLVISGGNLTIRDCMAVNKDGGAIFAVNAMMVSGGNLTITGSSACGSGGAIHAAKVNISGGTVAITESRPLCGGQAASAGAGGCVYTESFAQSGGTVRLQGCEASRGGGLFSQKITLGEFAALSISDSRAERGGGIYTTWITNEAVQLRVSRCSAEIYGGCFYLAPGQAEFAAPLFLRDCEADGTGGGIYAQAELVAQEVRCSRCKAPTSGCLELTYGQARLGKVAIDTGSRLPSASSVVGAGANASITVGGVDCRDAPGCTLAVEHLNLTRLLCQQGESRQPLAEGTGQECKECRADEIRLVAPDEDARCTACPNMGNLTIDCTPTELKLPPGYMVDFDHTVANDLSGWYRCPNEMACPGGHFNASSVPGEPVEELVPMCEEGYRGPGCTSCTEGHARADADILRCIRCATWTTAPKKVLWYVGFFLLKNLALFASAVVSVEGSKGQRATSATLLNQAMSFAAVAGVTMSGAMQTATFKNDLDNAAQVGLQMLALPASVAQGQGSRDAGSMSGQCLLQLLHMDSGIHHVHALLSLWPAMLVAGLAVMKGGWLAAVVGSNVFLPAFIAGFGKYLVHFRLRPESDALHLDFLPPGPQMTSHVPLRIAAVLGAIVGFSALSVSSWIYAVRTRSKEPRPHVAYLMQAYRPECAIWEVERLLRKVLLAMIAALLPVTLAPALQMEAVTLVLITSLVAHLYFWPYKEDAWNRAEIGLLIVSLTITGMTTCIIAIDRHWAKSSSKPSFLPSFLPSSFSSVLPAFGICIVMLVAFSLAYVEERRQRAEAKKAEEA</sequence>
<dbReference type="SUPFAM" id="SSF51126">
    <property type="entry name" value="Pectin lyase-like"/>
    <property type="match status" value="1"/>
</dbReference>
<keyword evidence="1" id="KW-0812">Transmembrane</keyword>
<dbReference type="OrthoDB" id="417250at2759"/>
<dbReference type="PANTHER" id="PTHR11319:SF35">
    <property type="entry name" value="OUTER MEMBRANE PROTEIN PMPC-RELATED"/>
    <property type="match status" value="1"/>
</dbReference>
<proteinExistence type="predicted"/>
<dbReference type="PANTHER" id="PTHR11319">
    <property type="entry name" value="G PROTEIN-COUPLED RECEPTOR-RELATED"/>
    <property type="match status" value="1"/>
</dbReference>
<feature type="transmembrane region" description="Helical" evidence="1">
    <location>
        <begin position="964"/>
        <end position="980"/>
    </location>
</feature>
<keyword evidence="4" id="KW-1185">Reference proteome</keyword>
<dbReference type="InterPro" id="IPR012332">
    <property type="entry name" value="Autotransporter_pectin_lyase_C"/>
</dbReference>
<gene>
    <name evidence="3" type="ORF">AK812_SmicGene34974</name>
</gene>
<feature type="transmembrane region" description="Helical" evidence="1">
    <location>
        <begin position="887"/>
        <end position="909"/>
    </location>
</feature>
<feature type="transmembrane region" description="Helical" evidence="1">
    <location>
        <begin position="736"/>
        <end position="756"/>
    </location>
</feature>
<organism evidence="3 4">
    <name type="scientific">Symbiodinium microadriaticum</name>
    <name type="common">Dinoflagellate</name>
    <name type="synonym">Zooxanthella microadriatica</name>
    <dbReference type="NCBI Taxonomy" id="2951"/>
    <lineage>
        <taxon>Eukaryota</taxon>
        <taxon>Sar</taxon>
        <taxon>Alveolata</taxon>
        <taxon>Dinophyceae</taxon>
        <taxon>Suessiales</taxon>
        <taxon>Symbiodiniaceae</taxon>
        <taxon>Symbiodinium</taxon>
    </lineage>
</organism>
<dbReference type="Proteomes" id="UP000186817">
    <property type="component" value="Unassembled WGS sequence"/>
</dbReference>
<name>A0A1Q9CMN1_SYMMI</name>